<dbReference type="GO" id="GO:0005875">
    <property type="term" value="C:microtubule associated complex"/>
    <property type="evidence" value="ECO:0007669"/>
    <property type="project" value="TreeGrafter"/>
</dbReference>
<dbReference type="AlphaFoldDB" id="A0A8K0MIH7"/>
<protein>
    <recommendedName>
        <fullName evidence="4">Tesmin/TSO1-like CXC domain-containing protein</fullName>
    </recommendedName>
</protein>
<proteinExistence type="predicted"/>
<sequence length="503" mass="56973">MKKTTRRSKQPIDGIYADENQQDSRNRVRELEQENKAFQKEIEELRNKLSHVSSTTSYSAEKVKEDYLQKLNFLEDQVEDLKKKLDAKSQLSVRRPRGDEATEQLHIEIQSLKAQKVQLQCKIKLDSLQSRSCKASLEKENFQLKKECRRNQFEMHKLLDSSQRLKMVLQRKTVEASVATKRLRELLESRKASFQRTAGAGNGNNPGLKGMEHELEVTTQLHELCSEYERQMEEMAEEIEKLKEEVDVLKQEQSRCLLKEKESDSLEEDVDIKELKEQVVSLSNLLRQLQMQKSESGQGNKSQDVSSKLSVSVASSDRSVEDINTNESEQSKVESNKLASGVCCSCSKKSLCKTTKCRCRHMGGSCGTSCGCAPSKCSNREAVLIQLNDSPQSQTAEGKLNSLNITESEKNTIDASQGAMLLQSALVEKPSEKNDNIQPSKKPLSDIGNILVNPNGIRDERRKKARKPAIQLVTVDAPSPLVLSIYWTNAMSTEEWRWNFTLL</sequence>
<evidence type="ECO:0000256" key="1">
    <source>
        <dbReference type="SAM" id="MobiDB-lite"/>
    </source>
</evidence>
<feature type="compositionally biased region" description="Low complexity" evidence="1">
    <location>
        <begin position="305"/>
        <end position="317"/>
    </location>
</feature>
<evidence type="ECO:0000313" key="2">
    <source>
        <dbReference type="EMBL" id="KAF3447246.1"/>
    </source>
</evidence>
<feature type="compositionally biased region" description="Polar residues" evidence="1">
    <location>
        <begin position="291"/>
        <end position="304"/>
    </location>
</feature>
<reference evidence="2" key="1">
    <citation type="submission" date="2020-03" db="EMBL/GenBank/DDBJ databases">
        <title>A high-quality chromosome-level genome assembly of a woody plant with both climbing and erect habits, Rhamnella rubrinervis.</title>
        <authorList>
            <person name="Lu Z."/>
            <person name="Yang Y."/>
            <person name="Zhu X."/>
            <person name="Sun Y."/>
        </authorList>
    </citation>
    <scope>NUCLEOTIDE SEQUENCE</scope>
    <source>
        <strain evidence="2">BYM</strain>
        <tissue evidence="2">Leaf</tissue>
    </source>
</reference>
<gene>
    <name evidence="2" type="ORF">FNV43_RR12426</name>
</gene>
<keyword evidence="3" id="KW-1185">Reference proteome</keyword>
<dbReference type="PANTHER" id="PTHR47969">
    <property type="entry name" value="CHROMOSOME-ASSOCIATED KINESIN KIF4A-RELATED"/>
    <property type="match status" value="1"/>
</dbReference>
<dbReference type="Proteomes" id="UP000796880">
    <property type="component" value="Unassembled WGS sequence"/>
</dbReference>
<dbReference type="GO" id="GO:0007018">
    <property type="term" value="P:microtubule-based movement"/>
    <property type="evidence" value="ECO:0007669"/>
    <property type="project" value="InterPro"/>
</dbReference>
<evidence type="ECO:0000313" key="3">
    <source>
        <dbReference type="Proteomes" id="UP000796880"/>
    </source>
</evidence>
<dbReference type="GO" id="GO:0003777">
    <property type="term" value="F:microtubule motor activity"/>
    <property type="evidence" value="ECO:0007669"/>
    <property type="project" value="InterPro"/>
</dbReference>
<feature type="region of interest" description="Disordered" evidence="1">
    <location>
        <begin position="430"/>
        <end position="449"/>
    </location>
</feature>
<dbReference type="GO" id="GO:0051231">
    <property type="term" value="P:spindle elongation"/>
    <property type="evidence" value="ECO:0007669"/>
    <property type="project" value="TreeGrafter"/>
</dbReference>
<dbReference type="GO" id="GO:0007052">
    <property type="term" value="P:mitotic spindle organization"/>
    <property type="evidence" value="ECO:0007669"/>
    <property type="project" value="TreeGrafter"/>
</dbReference>
<dbReference type="PANTHER" id="PTHR47969:SF6">
    <property type="entry name" value="KINESIN-LIKE PROTEIN KIN-4C"/>
    <property type="match status" value="1"/>
</dbReference>
<name>A0A8K0MIH7_9ROSA</name>
<feature type="region of interest" description="Disordered" evidence="1">
    <location>
        <begin position="291"/>
        <end position="332"/>
    </location>
</feature>
<dbReference type="InterPro" id="IPR027640">
    <property type="entry name" value="Kinesin-like_fam"/>
</dbReference>
<dbReference type="Pfam" id="PF25764">
    <property type="entry name" value="KIF21A_4th"/>
    <property type="match status" value="1"/>
</dbReference>
<dbReference type="OrthoDB" id="1739830at2759"/>
<evidence type="ECO:0008006" key="4">
    <source>
        <dbReference type="Google" id="ProtNLM"/>
    </source>
</evidence>
<comment type="caution">
    <text evidence="2">The sequence shown here is derived from an EMBL/GenBank/DDBJ whole genome shotgun (WGS) entry which is preliminary data.</text>
</comment>
<feature type="region of interest" description="Disordered" evidence="1">
    <location>
        <begin position="1"/>
        <end position="26"/>
    </location>
</feature>
<accession>A0A8K0MIH7</accession>
<organism evidence="2 3">
    <name type="scientific">Rhamnella rubrinervis</name>
    <dbReference type="NCBI Taxonomy" id="2594499"/>
    <lineage>
        <taxon>Eukaryota</taxon>
        <taxon>Viridiplantae</taxon>
        <taxon>Streptophyta</taxon>
        <taxon>Embryophyta</taxon>
        <taxon>Tracheophyta</taxon>
        <taxon>Spermatophyta</taxon>
        <taxon>Magnoliopsida</taxon>
        <taxon>eudicotyledons</taxon>
        <taxon>Gunneridae</taxon>
        <taxon>Pentapetalae</taxon>
        <taxon>rosids</taxon>
        <taxon>fabids</taxon>
        <taxon>Rosales</taxon>
        <taxon>Rhamnaceae</taxon>
        <taxon>rhamnoid group</taxon>
        <taxon>Rhamneae</taxon>
        <taxon>Rhamnella</taxon>
    </lineage>
</organism>
<dbReference type="EMBL" id="VOIH02000005">
    <property type="protein sequence ID" value="KAF3447246.1"/>
    <property type="molecule type" value="Genomic_DNA"/>
</dbReference>